<dbReference type="OrthoDB" id="269227at2759"/>
<evidence type="ECO:0000256" key="3">
    <source>
        <dbReference type="ARBA" id="ARBA00022630"/>
    </source>
</evidence>
<sequence length="392" mass="42639">HSRGGELTVTDLPDPHPLSEDVIRAFAQAGYSRTSDFNDGVQEGCGYFQVTMREGSRLSTNKAFLEPVKGRQNLDIVSGAIVDRVSIQKGKAHSVTYFINKKQHKVFIRREAVLCAGAMDSPRILLRSGIGPRQHLDELNIPVISDSPMVGANLQDHFIVPMMWILNKGVASLNERLHPPRIVKEVLHYLVSKKGAMTLPGSEVGAFLKSSPEVERPDIQFHCLPVTGHPGGKTAHKQAGLTLAPYFMHPESRGRVYLQDKDPHSAPQFDLNYLSTDRDVEVTLAGMHIARAVASQPALSALVASERLPGSDQTTETQMLDYARWAGTTAHHPVGTCRMGSDSASVVDPELHVRGVKGLRVADASVMPSLTSGNTNAPTIMIAEKAADLILK</sequence>
<dbReference type="EMBL" id="KB305328">
    <property type="protein sequence ID" value="ELU01194.1"/>
    <property type="molecule type" value="Genomic_DNA"/>
</dbReference>
<organism evidence="6">
    <name type="scientific">Capitella teleta</name>
    <name type="common">Polychaete worm</name>
    <dbReference type="NCBI Taxonomy" id="283909"/>
    <lineage>
        <taxon>Eukaryota</taxon>
        <taxon>Metazoa</taxon>
        <taxon>Spiralia</taxon>
        <taxon>Lophotrochozoa</taxon>
        <taxon>Annelida</taxon>
        <taxon>Polychaeta</taxon>
        <taxon>Sedentaria</taxon>
        <taxon>Scolecida</taxon>
        <taxon>Capitellidae</taxon>
        <taxon>Capitella</taxon>
    </lineage>
</organism>
<dbReference type="InterPro" id="IPR007867">
    <property type="entry name" value="GMC_OxRtase_C"/>
</dbReference>
<dbReference type="AlphaFoldDB" id="R7U5E1"/>
<dbReference type="HOGENOM" id="CLU_002865_7_1_1"/>
<dbReference type="PROSITE" id="PS00624">
    <property type="entry name" value="GMC_OXRED_2"/>
    <property type="match status" value="1"/>
</dbReference>
<feature type="non-terminal residue" evidence="6">
    <location>
        <position position="392"/>
    </location>
</feature>
<dbReference type="InterPro" id="IPR000172">
    <property type="entry name" value="GMC_OxRdtase_N"/>
</dbReference>
<dbReference type="EMBL" id="AMQN01025738">
    <property type="status" value="NOT_ANNOTATED_CDS"/>
    <property type="molecule type" value="Genomic_DNA"/>
</dbReference>
<evidence type="ECO:0000259" key="5">
    <source>
        <dbReference type="PROSITE" id="PS00624"/>
    </source>
</evidence>
<gene>
    <name evidence="6" type="ORF">CAPTEDRAFT_54115</name>
</gene>
<dbReference type="InterPro" id="IPR012132">
    <property type="entry name" value="GMC_OxRdtase"/>
</dbReference>
<protein>
    <recommendedName>
        <fullName evidence="5">Glucose-methanol-choline oxidoreductase N-terminal domain-containing protein</fullName>
    </recommendedName>
</protein>
<dbReference type="GO" id="GO:0050660">
    <property type="term" value="F:flavin adenine dinucleotide binding"/>
    <property type="evidence" value="ECO:0007669"/>
    <property type="project" value="InterPro"/>
</dbReference>
<reference evidence="7" key="3">
    <citation type="submission" date="2015-06" db="UniProtKB">
        <authorList>
            <consortium name="EnsemblMetazoa"/>
        </authorList>
    </citation>
    <scope>IDENTIFICATION</scope>
</reference>
<dbReference type="STRING" id="283909.R7U5E1"/>
<dbReference type="Proteomes" id="UP000014760">
    <property type="component" value="Unassembled WGS sequence"/>
</dbReference>
<dbReference type="GO" id="GO:0016614">
    <property type="term" value="F:oxidoreductase activity, acting on CH-OH group of donors"/>
    <property type="evidence" value="ECO:0007669"/>
    <property type="project" value="InterPro"/>
</dbReference>
<dbReference type="Pfam" id="PF05199">
    <property type="entry name" value="GMC_oxred_C"/>
    <property type="match status" value="1"/>
</dbReference>
<dbReference type="EnsemblMetazoa" id="CapteT54115">
    <property type="protein sequence ID" value="CapteP54115"/>
    <property type="gene ID" value="CapteG54115"/>
</dbReference>
<proteinExistence type="inferred from homology"/>
<keyword evidence="3" id="KW-0285">Flavoprotein</keyword>
<reference evidence="8" key="1">
    <citation type="submission" date="2012-12" db="EMBL/GenBank/DDBJ databases">
        <authorList>
            <person name="Hellsten U."/>
            <person name="Grimwood J."/>
            <person name="Chapman J.A."/>
            <person name="Shapiro H."/>
            <person name="Aerts A."/>
            <person name="Otillar R.P."/>
            <person name="Terry A.Y."/>
            <person name="Boore J.L."/>
            <person name="Simakov O."/>
            <person name="Marletaz F."/>
            <person name="Cho S.-J."/>
            <person name="Edsinger-Gonzales E."/>
            <person name="Havlak P."/>
            <person name="Kuo D.-H."/>
            <person name="Larsson T."/>
            <person name="Lv J."/>
            <person name="Arendt D."/>
            <person name="Savage R."/>
            <person name="Osoegawa K."/>
            <person name="de Jong P."/>
            <person name="Lindberg D.R."/>
            <person name="Seaver E.C."/>
            <person name="Weisblat D.A."/>
            <person name="Putnam N.H."/>
            <person name="Grigoriev I.V."/>
            <person name="Rokhsar D.S."/>
        </authorList>
    </citation>
    <scope>NUCLEOTIDE SEQUENCE</scope>
    <source>
        <strain evidence="8">I ESC-2004</strain>
    </source>
</reference>
<feature type="domain" description="Glucose-methanol-choline oxidoreductase N-terminal" evidence="5">
    <location>
        <begin position="117"/>
        <end position="131"/>
    </location>
</feature>
<accession>R7U5E1</accession>
<evidence type="ECO:0000313" key="6">
    <source>
        <dbReference type="EMBL" id="ELU01194.1"/>
    </source>
</evidence>
<reference evidence="6 8" key="2">
    <citation type="journal article" date="2013" name="Nature">
        <title>Insights into bilaterian evolution from three spiralian genomes.</title>
        <authorList>
            <person name="Simakov O."/>
            <person name="Marletaz F."/>
            <person name="Cho S.J."/>
            <person name="Edsinger-Gonzales E."/>
            <person name="Havlak P."/>
            <person name="Hellsten U."/>
            <person name="Kuo D.H."/>
            <person name="Larsson T."/>
            <person name="Lv J."/>
            <person name="Arendt D."/>
            <person name="Savage R."/>
            <person name="Osoegawa K."/>
            <person name="de Jong P."/>
            <person name="Grimwood J."/>
            <person name="Chapman J.A."/>
            <person name="Shapiro H."/>
            <person name="Aerts A."/>
            <person name="Otillar R.P."/>
            <person name="Terry A.Y."/>
            <person name="Boore J.L."/>
            <person name="Grigoriev I.V."/>
            <person name="Lindberg D.R."/>
            <person name="Seaver E.C."/>
            <person name="Weisblat D.A."/>
            <person name="Putnam N.H."/>
            <person name="Rokhsar D.S."/>
        </authorList>
    </citation>
    <scope>NUCLEOTIDE SEQUENCE</scope>
    <source>
        <strain evidence="6 8">I ESC-2004</strain>
    </source>
</reference>
<dbReference type="Gene3D" id="3.30.560.10">
    <property type="entry name" value="Glucose Oxidase, domain 3"/>
    <property type="match status" value="1"/>
</dbReference>
<dbReference type="InterPro" id="IPR036188">
    <property type="entry name" value="FAD/NAD-bd_sf"/>
</dbReference>
<dbReference type="OMA" id="FINTEAT"/>
<evidence type="ECO:0000313" key="7">
    <source>
        <dbReference type="EnsemblMetazoa" id="CapteP54115"/>
    </source>
</evidence>
<comment type="cofactor">
    <cofactor evidence="1">
        <name>FAD</name>
        <dbReference type="ChEBI" id="CHEBI:57692"/>
    </cofactor>
</comment>
<dbReference type="SUPFAM" id="SSF51905">
    <property type="entry name" value="FAD/NAD(P)-binding domain"/>
    <property type="match status" value="1"/>
</dbReference>
<keyword evidence="8" id="KW-1185">Reference proteome</keyword>
<keyword evidence="4" id="KW-0274">FAD</keyword>
<dbReference type="Pfam" id="PF00732">
    <property type="entry name" value="GMC_oxred_N"/>
    <property type="match status" value="1"/>
</dbReference>
<dbReference type="Gene3D" id="3.50.50.60">
    <property type="entry name" value="FAD/NAD(P)-binding domain"/>
    <property type="match status" value="1"/>
</dbReference>
<comment type="similarity">
    <text evidence="2">Belongs to the GMC oxidoreductase family.</text>
</comment>
<dbReference type="PANTHER" id="PTHR11552">
    <property type="entry name" value="GLUCOSE-METHANOL-CHOLINE GMC OXIDOREDUCTASE"/>
    <property type="match status" value="1"/>
</dbReference>
<evidence type="ECO:0000256" key="1">
    <source>
        <dbReference type="ARBA" id="ARBA00001974"/>
    </source>
</evidence>
<name>R7U5E1_CAPTE</name>
<dbReference type="PANTHER" id="PTHR11552:SF147">
    <property type="entry name" value="CHOLINE DEHYDROGENASE, MITOCHONDRIAL"/>
    <property type="match status" value="1"/>
</dbReference>
<dbReference type="SUPFAM" id="SSF54373">
    <property type="entry name" value="FAD-linked reductases, C-terminal domain"/>
    <property type="match status" value="1"/>
</dbReference>
<evidence type="ECO:0000256" key="2">
    <source>
        <dbReference type="ARBA" id="ARBA00010790"/>
    </source>
</evidence>
<evidence type="ECO:0000256" key="4">
    <source>
        <dbReference type="ARBA" id="ARBA00022827"/>
    </source>
</evidence>
<evidence type="ECO:0000313" key="8">
    <source>
        <dbReference type="Proteomes" id="UP000014760"/>
    </source>
</evidence>
<feature type="non-terminal residue" evidence="6">
    <location>
        <position position="1"/>
    </location>
</feature>